<keyword evidence="1" id="KW-0812">Transmembrane</keyword>
<dbReference type="Proteomes" id="UP000632154">
    <property type="component" value="Unassembled WGS sequence"/>
</dbReference>
<keyword evidence="1" id="KW-1133">Transmembrane helix</keyword>
<gene>
    <name evidence="2" type="ORF">GCM10017783_17790</name>
</gene>
<accession>A0ABQ3KDD9</accession>
<comment type="caution">
    <text evidence="2">The sequence shown here is derived from an EMBL/GenBank/DDBJ whole genome shotgun (WGS) entry which is preliminary data.</text>
</comment>
<organism evidence="2 3">
    <name type="scientific">Deinococcus piscis</name>
    <dbReference type="NCBI Taxonomy" id="394230"/>
    <lineage>
        <taxon>Bacteria</taxon>
        <taxon>Thermotogati</taxon>
        <taxon>Deinococcota</taxon>
        <taxon>Deinococci</taxon>
        <taxon>Deinococcales</taxon>
        <taxon>Deinococcaceae</taxon>
        <taxon>Deinococcus</taxon>
    </lineage>
</organism>
<reference evidence="3" key="1">
    <citation type="journal article" date="2019" name="Int. J. Syst. Evol. Microbiol.">
        <title>The Global Catalogue of Microorganisms (GCM) 10K type strain sequencing project: providing services to taxonomists for standard genome sequencing and annotation.</title>
        <authorList>
            <consortium name="The Broad Institute Genomics Platform"/>
            <consortium name="The Broad Institute Genome Sequencing Center for Infectious Disease"/>
            <person name="Wu L."/>
            <person name="Ma J."/>
        </authorList>
    </citation>
    <scope>NUCLEOTIDE SEQUENCE [LARGE SCALE GENOMIC DNA]</scope>
    <source>
        <strain evidence="3">CGMCC 1.18439</strain>
    </source>
</reference>
<evidence type="ECO:0008006" key="4">
    <source>
        <dbReference type="Google" id="ProtNLM"/>
    </source>
</evidence>
<evidence type="ECO:0000313" key="3">
    <source>
        <dbReference type="Proteomes" id="UP000632154"/>
    </source>
</evidence>
<name>A0ABQ3KDD9_9DEIO</name>
<sequence length="344" mass="35011">MAPEGQRSPRISTSRFGRRLAAVSLAALLGLIPVLPASLGTVHLGAVHLGTVQAQSGGGFGGSTRGGSSGGGYSGGGYSGGGYSGGGYSGGGYSGGGGFFPVPMGGPIIVGGGGGGGGILGLMLFGAVMVMVMGSMRRAMGGGSRGLAGGGMEDTGARAVLVQVALTHGDEVKAALQEVARHGDPDTDEGLARMIQEAAVVLLRQRARWTYGRVQVAGGGPQQTEGQVGAWATQARAAFVRQTTSHYQNNAESSAYEQVGDYQYEKDPGDLYLVITIAVAAHAFPALGQTEMPSAREIETVLQGISGVSGRTLIRGEVIWSPDAEGEFLSEDETIMKYGELSKI</sequence>
<feature type="transmembrane region" description="Helical" evidence="1">
    <location>
        <begin position="108"/>
        <end position="132"/>
    </location>
</feature>
<keyword evidence="3" id="KW-1185">Reference proteome</keyword>
<dbReference type="Pfam" id="PF07466">
    <property type="entry name" value="DUF1517"/>
    <property type="match status" value="1"/>
</dbReference>
<dbReference type="InterPro" id="IPR010903">
    <property type="entry name" value="DUF1517"/>
</dbReference>
<protein>
    <recommendedName>
        <fullName evidence="4">DUF1517 domain-containing protein</fullName>
    </recommendedName>
</protein>
<keyword evidence="1" id="KW-0472">Membrane</keyword>
<proteinExistence type="predicted"/>
<evidence type="ECO:0000256" key="1">
    <source>
        <dbReference type="SAM" id="Phobius"/>
    </source>
</evidence>
<dbReference type="InterPro" id="IPR053023">
    <property type="entry name" value="FLAP_modulator"/>
</dbReference>
<dbReference type="PANTHER" id="PTHR33975:SF2">
    <property type="entry name" value="MYELIN-ASSOCIATED OLIGODENDROCYTE BASIC PROTEIN"/>
    <property type="match status" value="1"/>
</dbReference>
<dbReference type="PANTHER" id="PTHR33975">
    <property type="entry name" value="MYELIN-ASSOCIATED OLIGODENDROCYTE BASIC PROTEIN"/>
    <property type="match status" value="1"/>
</dbReference>
<dbReference type="EMBL" id="BNAL01000022">
    <property type="protein sequence ID" value="GHG05678.1"/>
    <property type="molecule type" value="Genomic_DNA"/>
</dbReference>
<evidence type="ECO:0000313" key="2">
    <source>
        <dbReference type="EMBL" id="GHG05678.1"/>
    </source>
</evidence>